<dbReference type="RefSeq" id="XP_008568298.1">
    <property type="nucleotide sequence ID" value="XM_008570076.1"/>
</dbReference>
<keyword evidence="9 14" id="KW-0472">Membrane</keyword>
<keyword evidence="10" id="KW-1015">Disulfide bond</keyword>
<accession>A0ABM0QIV7</accession>
<dbReference type="Proteomes" id="UP000694923">
    <property type="component" value="Unplaced"/>
</dbReference>
<dbReference type="InterPro" id="IPR048585">
    <property type="entry name" value="CXCL16_dom"/>
</dbReference>
<proteinExistence type="inferred from homology"/>
<evidence type="ECO:0000256" key="6">
    <source>
        <dbReference type="ARBA" id="ARBA00022692"/>
    </source>
</evidence>
<keyword evidence="5" id="KW-0202">Cytokine</keyword>
<keyword evidence="11" id="KW-0325">Glycoprotein</keyword>
<evidence type="ECO:0000256" key="5">
    <source>
        <dbReference type="ARBA" id="ARBA00022514"/>
    </source>
</evidence>
<evidence type="ECO:0000259" key="15">
    <source>
        <dbReference type="Pfam" id="PF20902"/>
    </source>
</evidence>
<evidence type="ECO:0000256" key="12">
    <source>
        <dbReference type="ARBA" id="ARBA00032815"/>
    </source>
</evidence>
<evidence type="ECO:0000256" key="13">
    <source>
        <dbReference type="SAM" id="MobiDB-lite"/>
    </source>
</evidence>
<evidence type="ECO:0000313" key="17">
    <source>
        <dbReference type="RefSeq" id="XP_008568298.1"/>
    </source>
</evidence>
<comment type="similarity">
    <text evidence="2">Belongs to the intercrine alpha (chemokine CxC) family.</text>
</comment>
<evidence type="ECO:0000256" key="1">
    <source>
        <dbReference type="ARBA" id="ARBA00004479"/>
    </source>
</evidence>
<feature type="region of interest" description="Disordered" evidence="13">
    <location>
        <begin position="177"/>
        <end position="212"/>
    </location>
</feature>
<comment type="subcellular location">
    <subcellularLocation>
        <location evidence="1">Membrane</location>
        <topology evidence="1">Single-pass type I membrane protein</topology>
    </subcellularLocation>
</comment>
<keyword evidence="8 14" id="KW-1133">Transmembrane helix</keyword>
<evidence type="ECO:0000256" key="7">
    <source>
        <dbReference type="ARBA" id="ARBA00022729"/>
    </source>
</evidence>
<evidence type="ECO:0000256" key="2">
    <source>
        <dbReference type="ARBA" id="ARBA00010665"/>
    </source>
</evidence>
<dbReference type="PANTHER" id="PTHR14385:SF0">
    <property type="entry name" value="C-X-C MOTIF CHEMOKINE 16"/>
    <property type="match status" value="1"/>
</dbReference>
<evidence type="ECO:0000256" key="9">
    <source>
        <dbReference type="ARBA" id="ARBA00023136"/>
    </source>
</evidence>
<dbReference type="InterPro" id="IPR026296">
    <property type="entry name" value="CXCL16"/>
</dbReference>
<evidence type="ECO:0000256" key="11">
    <source>
        <dbReference type="ARBA" id="ARBA00023180"/>
    </source>
</evidence>
<feature type="region of interest" description="Disordered" evidence="13">
    <location>
        <begin position="1"/>
        <end position="78"/>
    </location>
</feature>
<feature type="compositionally biased region" description="Low complexity" evidence="13">
    <location>
        <begin position="1"/>
        <end position="24"/>
    </location>
</feature>
<evidence type="ECO:0000313" key="16">
    <source>
        <dbReference type="Proteomes" id="UP000694923"/>
    </source>
</evidence>
<evidence type="ECO:0000256" key="14">
    <source>
        <dbReference type="SAM" id="Phobius"/>
    </source>
</evidence>
<organism evidence="16 17">
    <name type="scientific">Galeopterus variegatus</name>
    <name type="common">Malayan flying lemur</name>
    <name type="synonym">Cynocephalus variegatus</name>
    <dbReference type="NCBI Taxonomy" id="482537"/>
    <lineage>
        <taxon>Eukaryota</taxon>
        <taxon>Metazoa</taxon>
        <taxon>Chordata</taxon>
        <taxon>Craniata</taxon>
        <taxon>Vertebrata</taxon>
        <taxon>Euteleostomi</taxon>
        <taxon>Mammalia</taxon>
        <taxon>Eutheria</taxon>
        <taxon>Euarchontoglires</taxon>
        <taxon>Dermoptera</taxon>
        <taxon>Cynocephalidae</taxon>
        <taxon>Galeopterus</taxon>
    </lineage>
</organism>
<feature type="non-terminal residue" evidence="17">
    <location>
        <position position="1"/>
    </location>
</feature>
<dbReference type="PANTHER" id="PTHR14385">
    <property type="entry name" value="CXC CHEMOKINE LIGAND"/>
    <property type="match status" value="1"/>
</dbReference>
<protein>
    <recommendedName>
        <fullName evidence="3">C-X-C motif chemokine 16</fullName>
    </recommendedName>
    <alternativeName>
        <fullName evidence="12">Transmembrane chemokine CXCL16</fullName>
    </alternativeName>
</protein>
<dbReference type="GeneID" id="103588413"/>
<keyword evidence="6 14" id="KW-0812">Transmembrane</keyword>
<keyword evidence="7" id="KW-0732">Signal</keyword>
<reference evidence="17" key="1">
    <citation type="submission" date="2025-08" db="UniProtKB">
        <authorList>
            <consortium name="RefSeq"/>
        </authorList>
    </citation>
    <scope>IDENTIFICATION</scope>
</reference>
<keyword evidence="4" id="KW-0145">Chemotaxis</keyword>
<dbReference type="Pfam" id="PF20902">
    <property type="entry name" value="CXCL16"/>
    <property type="match status" value="1"/>
</dbReference>
<evidence type="ECO:0000256" key="3">
    <source>
        <dbReference type="ARBA" id="ARBA00017995"/>
    </source>
</evidence>
<evidence type="ECO:0000256" key="8">
    <source>
        <dbReference type="ARBA" id="ARBA00022989"/>
    </source>
</evidence>
<name>A0ABM0QIV7_GALVR</name>
<keyword evidence="16" id="KW-1185">Reference proteome</keyword>
<gene>
    <name evidence="17" type="primary">CXCL16</name>
</gene>
<evidence type="ECO:0000256" key="4">
    <source>
        <dbReference type="ARBA" id="ARBA00022500"/>
    </source>
</evidence>
<feature type="transmembrane region" description="Helical" evidence="14">
    <location>
        <begin position="269"/>
        <end position="292"/>
    </location>
</feature>
<sequence>VRHGASSSAGGREGAAACRACPAGTQRRRPPSPPESPAGGRGKRQPLRHRLDVTPRSPSGSQGEAAPSPQTPPSPEMRRVWGAGARALLLLLLALLPPPGDGNEGSITGSCPCDRIFSSDSPPSAQIMDHLQKHLKAYHRCPRYIRFQLPLRSVCGGPEDRWVRKLIGCFDGKECGSANSKSREHLPPPSTQIPEPTGIPDPSDMGRTYLPSSLHPTLLPAAPSLDKELTNLNETTTPIVGHSLGVGPEAGENQKQLEENAGFAAGTSAMVPVLTLLAIIFILTGVLLYVLCKRRREQSLKYFPDSQLHYTPVTPDSNA</sequence>
<evidence type="ECO:0000256" key="10">
    <source>
        <dbReference type="ARBA" id="ARBA00023157"/>
    </source>
</evidence>
<feature type="domain" description="C-X-C motif chemokine 16" evidence="15">
    <location>
        <begin position="100"/>
        <end position="184"/>
    </location>
</feature>